<dbReference type="PANTHER" id="PTHR12933">
    <property type="entry name" value="ORF PROTEIN-RELATED"/>
    <property type="match status" value="1"/>
</dbReference>
<name>A0A7S1VEY4_9EUKA</name>
<dbReference type="InterPro" id="IPR010678">
    <property type="entry name" value="UTP25"/>
</dbReference>
<dbReference type="InterPro" id="IPR053939">
    <property type="entry name" value="UTP25_C"/>
</dbReference>
<dbReference type="EMBL" id="HBGL01008547">
    <property type="protein sequence ID" value="CAD9297740.1"/>
    <property type="molecule type" value="Transcribed_RNA"/>
</dbReference>
<dbReference type="Pfam" id="PF06862">
    <property type="entry name" value="Utp25_C"/>
    <property type="match status" value="1"/>
</dbReference>
<feature type="domain" description="UTP25 C-terminal" evidence="1">
    <location>
        <begin position="48"/>
        <end position="220"/>
    </location>
</feature>
<dbReference type="PANTHER" id="PTHR12933:SF0">
    <property type="entry name" value="U3 SMALL NUCLEOLAR RNA-ASSOCIATED PROTEIN 25 HOMOLOG"/>
    <property type="match status" value="1"/>
</dbReference>
<accession>A0A7S1VEY4</accession>
<protein>
    <recommendedName>
        <fullName evidence="1">UTP25 C-terminal domain-containing protein</fullName>
    </recommendedName>
</protein>
<organism evidence="2">
    <name type="scientific">Sexangularia sp. CB-2014</name>
    <dbReference type="NCBI Taxonomy" id="1486929"/>
    <lineage>
        <taxon>Eukaryota</taxon>
        <taxon>Amoebozoa</taxon>
        <taxon>Tubulinea</taxon>
        <taxon>Elardia</taxon>
        <taxon>Arcellinida</taxon>
        <taxon>Arcellinida incertae sedis</taxon>
        <taxon>Sexangularia</taxon>
    </lineage>
</organism>
<dbReference type="GO" id="GO:0019843">
    <property type="term" value="F:rRNA binding"/>
    <property type="evidence" value="ECO:0007669"/>
    <property type="project" value="TreeGrafter"/>
</dbReference>
<gene>
    <name evidence="2" type="ORF">SSP0437_LOCUS6606</name>
</gene>
<reference evidence="2" key="1">
    <citation type="submission" date="2021-01" db="EMBL/GenBank/DDBJ databases">
        <authorList>
            <person name="Corre E."/>
            <person name="Pelletier E."/>
            <person name="Niang G."/>
            <person name="Scheremetjew M."/>
            <person name="Finn R."/>
            <person name="Kale V."/>
            <person name="Holt S."/>
            <person name="Cochrane G."/>
            <person name="Meng A."/>
            <person name="Brown T."/>
            <person name="Cohen L."/>
        </authorList>
    </citation>
    <scope>NUCLEOTIDE SEQUENCE</scope>
    <source>
        <strain evidence="2">ATCC 50979</strain>
    </source>
</reference>
<dbReference type="GO" id="GO:0032040">
    <property type="term" value="C:small-subunit processome"/>
    <property type="evidence" value="ECO:0007669"/>
    <property type="project" value="TreeGrafter"/>
</dbReference>
<sequence>MARSPTPDVRSFFPRHSRAGAVGGTLDLTHIPDDQGVLPLLGRPHDTRHIVRRITVPRQSRDPSVVEDARLNHFLTHLLPALRAGSLPGCLIYVNDSLDFNRVAAALAKESVDCAMLSEDVSDTAAKEAKRSFAAGMVGALLLSGRHFFYHRTPPRGTRHLIFYSLPLHAPLFATLATPHPSSTGALTVVSLVSSLDAAPLARILGRSRARNILNGKQDIRTL</sequence>
<dbReference type="GO" id="GO:0034511">
    <property type="term" value="F:U3 snoRNA binding"/>
    <property type="evidence" value="ECO:0007669"/>
    <property type="project" value="InterPro"/>
</dbReference>
<dbReference type="AlphaFoldDB" id="A0A7S1VEY4"/>
<dbReference type="GO" id="GO:0000462">
    <property type="term" value="P:maturation of SSU-rRNA from tricistronic rRNA transcript (SSU-rRNA, 5.8S rRNA, LSU-rRNA)"/>
    <property type="evidence" value="ECO:0007669"/>
    <property type="project" value="TreeGrafter"/>
</dbReference>
<evidence type="ECO:0000313" key="2">
    <source>
        <dbReference type="EMBL" id="CAD9297740.1"/>
    </source>
</evidence>
<proteinExistence type="predicted"/>
<evidence type="ECO:0000259" key="1">
    <source>
        <dbReference type="Pfam" id="PF06862"/>
    </source>
</evidence>